<dbReference type="PANTHER" id="PTHR43301:SF3">
    <property type="entry name" value="ARABINAN ENDO-1,5-ALPHA-L-ARABINOSIDASE A-RELATED"/>
    <property type="match status" value="1"/>
</dbReference>
<sequence>MKNIILLAALLLLANPLVMAQSNEIYLFSYFMGNGEDGLHLAYSEDGLKWKALNDNKSVLTPTAGGDKLMRDPCIIRGGDGKFHMVWTVSWNEKGLGYASSEDLIHWSEQQFIPVMAHENEARNTWAPEIIYEEKKDQYMIFWSSTIPGRYPETQDSLENAYNHRMYYTLTKDFKDFSDTKLFYEPGFNVIDGTIIKQGKEYIMFVKDETRTPAAKNIRVTKSKKLTKGYPVAGKPITGDYWAEGPSPLVVQDRCIVYFDKYTNHEMGAVASTDWINWEDISDQISFPKGTRHGTAFTISREEFQYLQSQLRP</sequence>
<dbReference type="SUPFAM" id="SSF75005">
    <property type="entry name" value="Arabinanase/levansucrase/invertase"/>
    <property type="match status" value="1"/>
</dbReference>
<dbReference type="Proteomes" id="UP000619457">
    <property type="component" value="Unassembled WGS sequence"/>
</dbReference>
<organism evidence="3 4">
    <name type="scientific">Echinicola pacifica</name>
    <dbReference type="NCBI Taxonomy" id="346377"/>
    <lineage>
        <taxon>Bacteria</taxon>
        <taxon>Pseudomonadati</taxon>
        <taxon>Bacteroidota</taxon>
        <taxon>Cytophagia</taxon>
        <taxon>Cytophagales</taxon>
        <taxon>Cyclobacteriaceae</taxon>
        <taxon>Echinicola</taxon>
    </lineage>
</organism>
<comment type="caution">
    <text evidence="3">The sequence shown here is derived from an EMBL/GenBank/DDBJ whole genome shotgun (WGS) entry which is preliminary data.</text>
</comment>
<evidence type="ECO:0000259" key="2">
    <source>
        <dbReference type="Pfam" id="PF22847"/>
    </source>
</evidence>
<evidence type="ECO:0000313" key="3">
    <source>
        <dbReference type="EMBL" id="GGZ42353.1"/>
    </source>
</evidence>
<dbReference type="Gene3D" id="2.115.10.20">
    <property type="entry name" value="Glycosyl hydrolase domain, family 43"/>
    <property type="match status" value="1"/>
</dbReference>
<keyword evidence="1" id="KW-0732">Signal</keyword>
<dbReference type="InterPro" id="IPR055133">
    <property type="entry name" value="BT_3657-like_N"/>
</dbReference>
<feature type="signal peptide" evidence="1">
    <location>
        <begin position="1"/>
        <end position="20"/>
    </location>
</feature>
<proteinExistence type="predicted"/>
<dbReference type="InterPro" id="IPR050727">
    <property type="entry name" value="GH43_arabinanases"/>
</dbReference>
<evidence type="ECO:0000256" key="1">
    <source>
        <dbReference type="SAM" id="SignalP"/>
    </source>
</evidence>
<dbReference type="PANTHER" id="PTHR43301">
    <property type="entry name" value="ARABINAN ENDO-1,5-ALPHA-L-ARABINOSIDASE"/>
    <property type="match status" value="1"/>
</dbReference>
<feature type="domain" description="Arabinosidase BT-3657-like N-terminal" evidence="2">
    <location>
        <begin position="20"/>
        <end position="143"/>
    </location>
</feature>
<reference evidence="3" key="1">
    <citation type="journal article" date="2014" name="Int. J. Syst. Evol. Microbiol.">
        <title>Complete genome sequence of Corynebacterium casei LMG S-19264T (=DSM 44701T), isolated from a smear-ripened cheese.</title>
        <authorList>
            <consortium name="US DOE Joint Genome Institute (JGI-PGF)"/>
            <person name="Walter F."/>
            <person name="Albersmeier A."/>
            <person name="Kalinowski J."/>
            <person name="Ruckert C."/>
        </authorList>
    </citation>
    <scope>NUCLEOTIDE SEQUENCE</scope>
    <source>
        <strain evidence="3">KCTC 12368</strain>
    </source>
</reference>
<dbReference type="InterPro" id="IPR023296">
    <property type="entry name" value="Glyco_hydro_beta-prop_sf"/>
</dbReference>
<gene>
    <name evidence="3" type="ORF">GCM10007049_39290</name>
</gene>
<keyword evidence="4" id="KW-1185">Reference proteome</keyword>
<dbReference type="Pfam" id="PF22847">
    <property type="entry name" value="BT_3657-like_N"/>
    <property type="match status" value="1"/>
</dbReference>
<accession>A0A918QEF5</accession>
<protein>
    <recommendedName>
        <fullName evidence="2">Arabinosidase BT-3657-like N-terminal domain-containing protein</fullName>
    </recommendedName>
</protein>
<reference evidence="3" key="2">
    <citation type="submission" date="2020-09" db="EMBL/GenBank/DDBJ databases">
        <authorList>
            <person name="Sun Q."/>
            <person name="Kim S."/>
        </authorList>
    </citation>
    <scope>NUCLEOTIDE SEQUENCE</scope>
    <source>
        <strain evidence="3">KCTC 12368</strain>
    </source>
</reference>
<dbReference type="EMBL" id="BMWX01000013">
    <property type="protein sequence ID" value="GGZ42353.1"/>
    <property type="molecule type" value="Genomic_DNA"/>
</dbReference>
<feature type="chain" id="PRO_5036771723" description="Arabinosidase BT-3657-like N-terminal domain-containing protein" evidence="1">
    <location>
        <begin position="21"/>
        <end position="313"/>
    </location>
</feature>
<dbReference type="CDD" id="cd08983">
    <property type="entry name" value="GH43_Bt3655-like"/>
    <property type="match status" value="1"/>
</dbReference>
<dbReference type="AlphaFoldDB" id="A0A918QEF5"/>
<dbReference type="RefSeq" id="WP_018475219.1">
    <property type="nucleotide sequence ID" value="NZ_BMWX01000013.1"/>
</dbReference>
<evidence type="ECO:0000313" key="4">
    <source>
        <dbReference type="Proteomes" id="UP000619457"/>
    </source>
</evidence>
<name>A0A918QEF5_9BACT</name>